<gene>
    <name evidence="5" type="ORF">HNR59_003490</name>
</gene>
<dbReference type="GO" id="GO:0005886">
    <property type="term" value="C:plasma membrane"/>
    <property type="evidence" value="ECO:0007669"/>
    <property type="project" value="TreeGrafter"/>
</dbReference>
<dbReference type="PANTHER" id="PTHR45772">
    <property type="entry name" value="CONSERVED COMPONENT OF ABC TRANSPORTER FOR NATURAL AMINO ACIDS-RELATED"/>
    <property type="match status" value="1"/>
</dbReference>
<dbReference type="RefSeq" id="WP_183832286.1">
    <property type="nucleotide sequence ID" value="NZ_JACHEU010000004.1"/>
</dbReference>
<dbReference type="Pfam" id="PF00005">
    <property type="entry name" value="ABC_tran"/>
    <property type="match status" value="1"/>
</dbReference>
<organism evidence="5 6">
    <name type="scientific">Aquamicrobium lusatiense</name>
    <dbReference type="NCBI Taxonomy" id="89772"/>
    <lineage>
        <taxon>Bacteria</taxon>
        <taxon>Pseudomonadati</taxon>
        <taxon>Pseudomonadota</taxon>
        <taxon>Alphaproteobacteria</taxon>
        <taxon>Hyphomicrobiales</taxon>
        <taxon>Phyllobacteriaceae</taxon>
        <taxon>Aquamicrobium</taxon>
    </lineage>
</organism>
<dbReference type="GO" id="GO:1903805">
    <property type="term" value="P:L-valine import across plasma membrane"/>
    <property type="evidence" value="ECO:0007669"/>
    <property type="project" value="TreeGrafter"/>
</dbReference>
<dbReference type="InterPro" id="IPR003593">
    <property type="entry name" value="AAA+_ATPase"/>
</dbReference>
<dbReference type="InterPro" id="IPR051120">
    <property type="entry name" value="ABC_AA/LPS_Transport"/>
</dbReference>
<name>A0A7W9S4R2_9HYPH</name>
<protein>
    <submittedName>
        <fullName evidence="5">Branched-chain amino acid transport system ATP-binding protein</fullName>
    </submittedName>
</protein>
<dbReference type="GO" id="GO:0005524">
    <property type="term" value="F:ATP binding"/>
    <property type="evidence" value="ECO:0007669"/>
    <property type="project" value="UniProtKB-KW"/>
</dbReference>
<feature type="domain" description="ABC transporter" evidence="4">
    <location>
        <begin position="13"/>
        <end position="276"/>
    </location>
</feature>
<dbReference type="Gene3D" id="3.40.50.300">
    <property type="entry name" value="P-loop containing nucleotide triphosphate hydrolases"/>
    <property type="match status" value="1"/>
</dbReference>
<keyword evidence="3 5" id="KW-0067">ATP-binding</keyword>
<dbReference type="SMART" id="SM00382">
    <property type="entry name" value="AAA"/>
    <property type="match status" value="1"/>
</dbReference>
<evidence type="ECO:0000259" key="4">
    <source>
        <dbReference type="PROSITE" id="PS50893"/>
    </source>
</evidence>
<dbReference type="GO" id="GO:0015808">
    <property type="term" value="P:L-alanine transport"/>
    <property type="evidence" value="ECO:0007669"/>
    <property type="project" value="TreeGrafter"/>
</dbReference>
<dbReference type="GO" id="GO:0015188">
    <property type="term" value="F:L-isoleucine transmembrane transporter activity"/>
    <property type="evidence" value="ECO:0007669"/>
    <property type="project" value="TreeGrafter"/>
</dbReference>
<evidence type="ECO:0000313" key="6">
    <source>
        <dbReference type="Proteomes" id="UP000533306"/>
    </source>
</evidence>
<dbReference type="InterPro" id="IPR003439">
    <property type="entry name" value="ABC_transporter-like_ATP-bd"/>
</dbReference>
<proteinExistence type="predicted"/>
<comment type="caution">
    <text evidence="5">The sequence shown here is derived from an EMBL/GenBank/DDBJ whole genome shotgun (WGS) entry which is preliminary data.</text>
</comment>
<dbReference type="GO" id="GO:0005304">
    <property type="term" value="F:L-valine transmembrane transporter activity"/>
    <property type="evidence" value="ECO:0007669"/>
    <property type="project" value="TreeGrafter"/>
</dbReference>
<evidence type="ECO:0000256" key="1">
    <source>
        <dbReference type="ARBA" id="ARBA00022448"/>
    </source>
</evidence>
<dbReference type="InterPro" id="IPR027417">
    <property type="entry name" value="P-loop_NTPase"/>
</dbReference>
<dbReference type="SUPFAM" id="SSF52540">
    <property type="entry name" value="P-loop containing nucleoside triphosphate hydrolases"/>
    <property type="match status" value="1"/>
</dbReference>
<dbReference type="GO" id="GO:1903806">
    <property type="term" value="P:L-isoleucine import across plasma membrane"/>
    <property type="evidence" value="ECO:0007669"/>
    <property type="project" value="TreeGrafter"/>
</dbReference>
<evidence type="ECO:0000313" key="5">
    <source>
        <dbReference type="EMBL" id="MBB6014096.1"/>
    </source>
</evidence>
<reference evidence="5 6" key="1">
    <citation type="submission" date="2020-08" db="EMBL/GenBank/DDBJ databases">
        <title>Genomic Encyclopedia of Type Strains, Phase IV (KMG-IV): sequencing the most valuable type-strain genomes for metagenomic binning, comparative biology and taxonomic classification.</title>
        <authorList>
            <person name="Goeker M."/>
        </authorList>
    </citation>
    <scope>NUCLEOTIDE SEQUENCE [LARGE SCALE GENOMIC DNA]</scope>
    <source>
        <strain evidence="5 6">DSM 11099</strain>
    </source>
</reference>
<sequence length="290" mass="31800">MNTNANQNQPGTLTINKVSRRFGGVIAANGLDFTIPKGEFLAVVGPNGAGKSTLLQMISGIIRPSEGEILLGDRRIDRLRPEAINALGISRTFQTSRVFPMLTIRDSIMVGTQVGLIGGGRAPRKYGPVTELISALLRLPAYQARVAASEKRVEDVMAMFGDRLLPRRNEQAFSLSYANRRRLEIARALVQDPDILLLDEPAAGMNPTETDELTEVLADLRRRRPDMTIVMVEHKLQVVRQLAERCIVMAMGTAIVDARPEAALEDPRVIEAYLGTRRTAAAFGKVNADD</sequence>
<evidence type="ECO:0000256" key="3">
    <source>
        <dbReference type="ARBA" id="ARBA00022840"/>
    </source>
</evidence>
<dbReference type="PROSITE" id="PS50893">
    <property type="entry name" value="ABC_TRANSPORTER_2"/>
    <property type="match status" value="1"/>
</dbReference>
<dbReference type="GO" id="GO:0042941">
    <property type="term" value="P:D-alanine transmembrane transport"/>
    <property type="evidence" value="ECO:0007669"/>
    <property type="project" value="TreeGrafter"/>
</dbReference>
<dbReference type="Proteomes" id="UP000533306">
    <property type="component" value="Unassembled WGS sequence"/>
</dbReference>
<accession>A0A7W9S4R2</accession>
<keyword evidence="1" id="KW-0813">Transport</keyword>
<dbReference type="CDD" id="cd03219">
    <property type="entry name" value="ABC_Mj1267_LivG_branched"/>
    <property type="match status" value="1"/>
</dbReference>
<evidence type="ECO:0000256" key="2">
    <source>
        <dbReference type="ARBA" id="ARBA00022741"/>
    </source>
</evidence>
<dbReference type="GO" id="GO:0016887">
    <property type="term" value="F:ATP hydrolysis activity"/>
    <property type="evidence" value="ECO:0007669"/>
    <property type="project" value="InterPro"/>
</dbReference>
<dbReference type="GO" id="GO:0015192">
    <property type="term" value="F:L-phenylalanine transmembrane transporter activity"/>
    <property type="evidence" value="ECO:0007669"/>
    <property type="project" value="TreeGrafter"/>
</dbReference>
<dbReference type="PANTHER" id="PTHR45772:SF7">
    <property type="entry name" value="AMINO ACID ABC TRANSPORTER ATP-BINDING PROTEIN"/>
    <property type="match status" value="1"/>
</dbReference>
<dbReference type="AlphaFoldDB" id="A0A7W9S4R2"/>
<keyword evidence="2" id="KW-0547">Nucleotide-binding</keyword>
<keyword evidence="6" id="KW-1185">Reference proteome</keyword>
<dbReference type="EMBL" id="JACHEU010000004">
    <property type="protein sequence ID" value="MBB6014096.1"/>
    <property type="molecule type" value="Genomic_DNA"/>
</dbReference>